<name>A0A1M7V0Y5_9ACTN</name>
<reference evidence="4 5" key="1">
    <citation type="submission" date="2016-12" db="EMBL/GenBank/DDBJ databases">
        <authorList>
            <person name="Song W.-J."/>
            <person name="Kurnit D.M."/>
        </authorList>
    </citation>
    <scope>NUCLEOTIDE SEQUENCE [LARGE SCALE GENOMIC DNA]</scope>
    <source>
        <strain evidence="4 5">DSM 43162</strain>
    </source>
</reference>
<dbReference type="Pfam" id="PF02571">
    <property type="entry name" value="CbiJ"/>
    <property type="match status" value="1"/>
</dbReference>
<dbReference type="InterPro" id="IPR003723">
    <property type="entry name" value="Precorrin-6x_reduct"/>
</dbReference>
<dbReference type="AlphaFoldDB" id="A0A1M7V0Y5"/>
<dbReference type="GO" id="GO:0016994">
    <property type="term" value="F:precorrin-6A reductase activity"/>
    <property type="evidence" value="ECO:0007669"/>
    <property type="project" value="InterPro"/>
</dbReference>
<evidence type="ECO:0000256" key="2">
    <source>
        <dbReference type="ARBA" id="ARBA00022573"/>
    </source>
</evidence>
<comment type="pathway">
    <text evidence="1">Cofactor biosynthesis; adenosylcobalamin biosynthesis.</text>
</comment>
<dbReference type="PROSITE" id="PS51014">
    <property type="entry name" value="COBK_CBIJ"/>
    <property type="match status" value="1"/>
</dbReference>
<evidence type="ECO:0000313" key="5">
    <source>
        <dbReference type="Proteomes" id="UP000184428"/>
    </source>
</evidence>
<dbReference type="UniPathway" id="UPA00148"/>
<dbReference type="OrthoDB" id="5183775at2"/>
<evidence type="ECO:0000256" key="3">
    <source>
        <dbReference type="ARBA" id="ARBA00023002"/>
    </source>
</evidence>
<dbReference type="Proteomes" id="UP000184428">
    <property type="component" value="Unassembled WGS sequence"/>
</dbReference>
<dbReference type="EMBL" id="FRDM01000068">
    <property type="protein sequence ID" value="SHN88941.1"/>
    <property type="molecule type" value="Genomic_DNA"/>
</dbReference>
<dbReference type="RefSeq" id="WP_083606595.1">
    <property type="nucleotide sequence ID" value="NZ_FRDM01000068.1"/>
</dbReference>
<dbReference type="GO" id="GO:0009236">
    <property type="term" value="P:cobalamin biosynthetic process"/>
    <property type="evidence" value="ECO:0007669"/>
    <property type="project" value="UniProtKB-UniPathway"/>
</dbReference>
<dbReference type="NCBIfam" id="TIGR00715">
    <property type="entry name" value="precor6x_red"/>
    <property type="match status" value="1"/>
</dbReference>
<proteinExistence type="predicted"/>
<keyword evidence="2" id="KW-0169">Cobalamin biosynthesis</keyword>
<dbReference type="PANTHER" id="PTHR36925">
    <property type="entry name" value="COBALT-PRECORRIN-6A REDUCTASE"/>
    <property type="match status" value="1"/>
</dbReference>
<dbReference type="PANTHER" id="PTHR36925:SF1">
    <property type="entry name" value="COBALT-PRECORRIN-6A REDUCTASE"/>
    <property type="match status" value="1"/>
</dbReference>
<keyword evidence="3" id="KW-0560">Oxidoreductase</keyword>
<protein>
    <submittedName>
        <fullName evidence="4">Precorrin-6A reductase</fullName>
    </submittedName>
</protein>
<evidence type="ECO:0000313" key="4">
    <source>
        <dbReference type="EMBL" id="SHN88941.1"/>
    </source>
</evidence>
<sequence>MTGRVLVLGGTAEARRLAERLVAEGVDVLSSLAGRVADPVLPPGEVRVGGFGGTAGLAAALDGVAALVDATHPFAATMTAHAATAAAATGTPLLRLQRPGWTEQAGDDWRWVDSLEQAATVVAGARSVLVTTGRQGLAAFAGLTAHCVVRSVDPPEPPLPARTTVVLARGPFRVEDERALMTAHRVDVVVTKDSGGPMTAAKLTAARDLGVPVVLVRRPPLPEGVPVAATVEEAAVWVLRGWRERGTTRPPATRCPR</sequence>
<organism evidence="4 5">
    <name type="scientific">Geodermatophilus obscurus</name>
    <dbReference type="NCBI Taxonomy" id="1861"/>
    <lineage>
        <taxon>Bacteria</taxon>
        <taxon>Bacillati</taxon>
        <taxon>Actinomycetota</taxon>
        <taxon>Actinomycetes</taxon>
        <taxon>Geodermatophilales</taxon>
        <taxon>Geodermatophilaceae</taxon>
        <taxon>Geodermatophilus</taxon>
    </lineage>
</organism>
<gene>
    <name evidence="4" type="ORF">SAMN05660350_04932</name>
</gene>
<accession>A0A1M7V0Y5</accession>
<dbReference type="NCBIfam" id="NF005968">
    <property type="entry name" value="PRK08057.1-2"/>
    <property type="match status" value="1"/>
</dbReference>
<evidence type="ECO:0000256" key="1">
    <source>
        <dbReference type="ARBA" id="ARBA00004953"/>
    </source>
</evidence>